<dbReference type="SUPFAM" id="SSF57903">
    <property type="entry name" value="FYVE/PHD zinc finger"/>
    <property type="match status" value="1"/>
</dbReference>
<dbReference type="GO" id="GO:0043325">
    <property type="term" value="F:phosphatidylinositol-3,4-bisphosphate binding"/>
    <property type="evidence" value="ECO:0007669"/>
    <property type="project" value="TreeGrafter"/>
</dbReference>
<comment type="caution">
    <text evidence="2">The sequence shown here is derived from an EMBL/GenBank/DDBJ whole genome shotgun (WGS) entry which is preliminary data.</text>
</comment>
<gene>
    <name evidence="2" type="ORF">BLA29_011983</name>
</gene>
<name>A0A1Y3B7T6_EURMA</name>
<keyword evidence="3" id="KW-1185">Reference proteome</keyword>
<evidence type="ECO:0000313" key="2">
    <source>
        <dbReference type="EMBL" id="OTF76237.1"/>
    </source>
</evidence>
<dbReference type="PANTHER" id="PTHR46624:SF4">
    <property type="entry name" value="FYVE-TYPE DOMAIN-CONTAINING PROTEIN"/>
    <property type="match status" value="1"/>
</dbReference>
<feature type="compositionally biased region" description="Polar residues" evidence="1">
    <location>
        <begin position="14"/>
        <end position="26"/>
    </location>
</feature>
<dbReference type="GO" id="GO:0032266">
    <property type="term" value="F:phosphatidylinositol-3-phosphate binding"/>
    <property type="evidence" value="ECO:0007669"/>
    <property type="project" value="TreeGrafter"/>
</dbReference>
<dbReference type="GO" id="GO:0005545">
    <property type="term" value="F:1-phosphatidylinositol binding"/>
    <property type="evidence" value="ECO:0007669"/>
    <property type="project" value="TreeGrafter"/>
</dbReference>
<dbReference type="OrthoDB" id="68108at2759"/>
<dbReference type="AlphaFoldDB" id="A0A1Y3B7T6"/>
<feature type="region of interest" description="Disordered" evidence="1">
    <location>
        <begin position="1"/>
        <end position="26"/>
    </location>
</feature>
<evidence type="ECO:0000313" key="3">
    <source>
        <dbReference type="Proteomes" id="UP000194236"/>
    </source>
</evidence>
<dbReference type="PANTHER" id="PTHR46624">
    <property type="entry name" value="AGAP002036-PA"/>
    <property type="match status" value="1"/>
</dbReference>
<dbReference type="Proteomes" id="UP000194236">
    <property type="component" value="Unassembled WGS sequence"/>
</dbReference>
<accession>A0A1Y3B7T6</accession>
<dbReference type="GO" id="GO:0005547">
    <property type="term" value="F:phosphatidylinositol-3,4,5-trisphosphate binding"/>
    <property type="evidence" value="ECO:0007669"/>
    <property type="project" value="TreeGrafter"/>
</dbReference>
<sequence length="90" mass="10211">MFWSSDSSLDKQQQEPFPGTQCGQQNSAQKVVDSVNYLSETVTNISAKPSKMIGSWVADQINPSYWVPNARIQHCGKCEKEFEPLEKKHH</sequence>
<organism evidence="2 3">
    <name type="scientific">Euroglyphus maynei</name>
    <name type="common">Mayne's house dust mite</name>
    <dbReference type="NCBI Taxonomy" id="6958"/>
    <lineage>
        <taxon>Eukaryota</taxon>
        <taxon>Metazoa</taxon>
        <taxon>Ecdysozoa</taxon>
        <taxon>Arthropoda</taxon>
        <taxon>Chelicerata</taxon>
        <taxon>Arachnida</taxon>
        <taxon>Acari</taxon>
        <taxon>Acariformes</taxon>
        <taxon>Sarcoptiformes</taxon>
        <taxon>Astigmata</taxon>
        <taxon>Psoroptidia</taxon>
        <taxon>Analgoidea</taxon>
        <taxon>Pyroglyphidae</taxon>
        <taxon>Pyroglyphinae</taxon>
        <taxon>Euroglyphus</taxon>
    </lineage>
</organism>
<dbReference type="GO" id="GO:0005811">
    <property type="term" value="C:lipid droplet"/>
    <property type="evidence" value="ECO:0007669"/>
    <property type="project" value="TreeGrafter"/>
</dbReference>
<dbReference type="EMBL" id="MUJZ01038450">
    <property type="protein sequence ID" value="OTF76237.1"/>
    <property type="molecule type" value="Genomic_DNA"/>
</dbReference>
<dbReference type="GO" id="GO:0140042">
    <property type="term" value="P:lipid droplet formation"/>
    <property type="evidence" value="ECO:0007669"/>
    <property type="project" value="TreeGrafter"/>
</dbReference>
<evidence type="ECO:0000256" key="1">
    <source>
        <dbReference type="SAM" id="MobiDB-lite"/>
    </source>
</evidence>
<feature type="non-terminal residue" evidence="2">
    <location>
        <position position="90"/>
    </location>
</feature>
<protein>
    <submittedName>
        <fullName evidence="2">Uncharacterized protein</fullName>
    </submittedName>
</protein>
<proteinExistence type="predicted"/>
<dbReference type="InterPro" id="IPR042427">
    <property type="entry name" value="ZFYV1"/>
</dbReference>
<reference evidence="2 3" key="1">
    <citation type="submission" date="2017-03" db="EMBL/GenBank/DDBJ databases">
        <title>Genome Survey of Euroglyphus maynei.</title>
        <authorList>
            <person name="Arlian L.G."/>
            <person name="Morgan M.S."/>
            <person name="Rider S.D."/>
        </authorList>
    </citation>
    <scope>NUCLEOTIDE SEQUENCE [LARGE SCALE GENOMIC DNA]</scope>
    <source>
        <strain evidence="2">Arlian Lab</strain>
        <tissue evidence="2">Whole body</tissue>
    </source>
</reference>
<dbReference type="InterPro" id="IPR011011">
    <property type="entry name" value="Znf_FYVE_PHD"/>
</dbReference>